<evidence type="ECO:0000256" key="1">
    <source>
        <dbReference type="SAM" id="Phobius"/>
    </source>
</evidence>
<feature type="transmembrane region" description="Helical" evidence="1">
    <location>
        <begin position="156"/>
        <end position="176"/>
    </location>
</feature>
<feature type="transmembrane region" description="Helical" evidence="1">
    <location>
        <begin position="197"/>
        <end position="219"/>
    </location>
</feature>
<keyword evidence="1" id="KW-1133">Transmembrane helix</keyword>
<feature type="transmembrane region" description="Helical" evidence="1">
    <location>
        <begin position="320"/>
        <end position="341"/>
    </location>
</feature>
<organism evidence="2 3">
    <name type="scientific">Novosphingobium jiangmenense</name>
    <dbReference type="NCBI Taxonomy" id="2791981"/>
    <lineage>
        <taxon>Bacteria</taxon>
        <taxon>Pseudomonadati</taxon>
        <taxon>Pseudomonadota</taxon>
        <taxon>Alphaproteobacteria</taxon>
        <taxon>Sphingomonadales</taxon>
        <taxon>Sphingomonadaceae</taxon>
        <taxon>Novosphingobium</taxon>
    </lineage>
</organism>
<name>A0ABS0HCB3_9SPHN</name>
<reference evidence="2 3" key="1">
    <citation type="submission" date="2020-11" db="EMBL/GenBank/DDBJ databases">
        <title>The genome sequence of Novosphingobium sp. 1Y9A.</title>
        <authorList>
            <person name="Liu Y."/>
        </authorList>
    </citation>
    <scope>NUCLEOTIDE SEQUENCE [LARGE SCALE GENOMIC DNA]</scope>
    <source>
        <strain evidence="2 3">1Y9A</strain>
    </source>
</reference>
<feature type="transmembrane region" description="Helical" evidence="1">
    <location>
        <begin position="260"/>
        <end position="279"/>
    </location>
</feature>
<dbReference type="Gene3D" id="1.20.1250.20">
    <property type="entry name" value="MFS general substrate transporter like domains"/>
    <property type="match status" value="1"/>
</dbReference>
<feature type="transmembrane region" description="Helical" evidence="1">
    <location>
        <begin position="130"/>
        <end position="150"/>
    </location>
</feature>
<evidence type="ECO:0000313" key="3">
    <source>
        <dbReference type="Proteomes" id="UP000600799"/>
    </source>
</evidence>
<comment type="caution">
    <text evidence="2">The sequence shown here is derived from an EMBL/GenBank/DDBJ whole genome shotgun (WGS) entry which is preliminary data.</text>
</comment>
<feature type="transmembrane region" description="Helical" evidence="1">
    <location>
        <begin position="12"/>
        <end position="35"/>
    </location>
</feature>
<feature type="transmembrane region" description="Helical" evidence="1">
    <location>
        <begin position="97"/>
        <end position="118"/>
    </location>
</feature>
<dbReference type="SUPFAM" id="SSF103473">
    <property type="entry name" value="MFS general substrate transporter"/>
    <property type="match status" value="1"/>
</dbReference>
<dbReference type="Proteomes" id="UP000600799">
    <property type="component" value="Unassembled WGS sequence"/>
</dbReference>
<protein>
    <recommendedName>
        <fullName evidence="4">MFS transporter</fullName>
    </recommendedName>
</protein>
<gene>
    <name evidence="2" type="ORF">I2488_01375</name>
</gene>
<dbReference type="RefSeq" id="WP_196274012.1">
    <property type="nucleotide sequence ID" value="NZ_JADQDC010000001.1"/>
</dbReference>
<feature type="transmembrane region" description="Helical" evidence="1">
    <location>
        <begin position="285"/>
        <end position="308"/>
    </location>
</feature>
<evidence type="ECO:0008006" key="4">
    <source>
        <dbReference type="Google" id="ProtNLM"/>
    </source>
</evidence>
<keyword evidence="1" id="KW-0812">Transmembrane</keyword>
<feature type="transmembrane region" description="Helical" evidence="1">
    <location>
        <begin position="75"/>
        <end position="91"/>
    </location>
</feature>
<keyword evidence="1" id="KW-0472">Membrane</keyword>
<feature type="transmembrane region" description="Helical" evidence="1">
    <location>
        <begin position="47"/>
        <end position="68"/>
    </location>
</feature>
<feature type="transmembrane region" description="Helical" evidence="1">
    <location>
        <begin position="347"/>
        <end position="369"/>
    </location>
</feature>
<accession>A0ABS0HCB3</accession>
<keyword evidence="3" id="KW-1185">Reference proteome</keyword>
<evidence type="ECO:0000313" key="2">
    <source>
        <dbReference type="EMBL" id="MBF9149645.1"/>
    </source>
</evidence>
<sequence>MSGATAGNRSILPALVVGAAGLLVLGVQPLLYGGYVHEGLIPEGRLGTLAAVEISSIASGSVAGINLLGRYRAQFVGLGGLALLLLGNLLPVGLALFAWRALAGFGGGMIVAIAAAQIARQANVNAASGLFLFFQATSQYAILQGVTLLAPTASTQAVQAALAGVSLLVLPLLFMVPARLDVTAGEERPGPPPPAGWAALIASALFLGGAIGIWAYLGVWLEVAGLPAQDVSARLTAALVGQIAGALCAVALGTHRRSSVQVMVSGVAICAAIGALLMTGPQGPAGWTLMIGFGLAWMIGTPALSGLLLEVDPARRSLPYGASAQLAGAAILPTAVGEVMAARGLDVVLATSCVLVAMALLAVGVALGLRERR</sequence>
<feature type="transmembrane region" description="Helical" evidence="1">
    <location>
        <begin position="231"/>
        <end position="253"/>
    </location>
</feature>
<proteinExistence type="predicted"/>
<dbReference type="EMBL" id="JADQDC010000001">
    <property type="protein sequence ID" value="MBF9149645.1"/>
    <property type="molecule type" value="Genomic_DNA"/>
</dbReference>
<dbReference type="InterPro" id="IPR036259">
    <property type="entry name" value="MFS_trans_sf"/>
</dbReference>